<dbReference type="Pfam" id="PF22600">
    <property type="entry name" value="MTPAP-like_central"/>
    <property type="match status" value="1"/>
</dbReference>
<dbReference type="InterPro" id="IPR043519">
    <property type="entry name" value="NT_sf"/>
</dbReference>
<dbReference type="Gramene" id="AET3Gv20816000.1">
    <property type="protein sequence ID" value="AET3Gv20816000.1"/>
    <property type="gene ID" value="AET3Gv20816000"/>
</dbReference>
<reference evidence="3" key="2">
    <citation type="journal article" date="2017" name="Nat. Plants">
        <title>The Aegilops tauschii genome reveals multiple impacts of transposons.</title>
        <authorList>
            <person name="Zhao G."/>
            <person name="Zou C."/>
            <person name="Li K."/>
            <person name="Wang K."/>
            <person name="Li T."/>
            <person name="Gao L."/>
            <person name="Zhang X."/>
            <person name="Wang H."/>
            <person name="Yang Z."/>
            <person name="Liu X."/>
            <person name="Jiang W."/>
            <person name="Mao L."/>
            <person name="Kong X."/>
            <person name="Jiao Y."/>
            <person name="Jia J."/>
        </authorList>
    </citation>
    <scope>NUCLEOTIDE SEQUENCE [LARGE SCALE GENOMIC DNA]</scope>
    <source>
        <strain evidence="3">cv. AL8/78</strain>
    </source>
</reference>
<name>A0A453FX16_AEGTS</name>
<dbReference type="GO" id="GO:0031123">
    <property type="term" value="P:RNA 3'-end processing"/>
    <property type="evidence" value="ECO:0007669"/>
    <property type="project" value="TreeGrafter"/>
</dbReference>
<dbReference type="AlphaFoldDB" id="A0A453FX16"/>
<evidence type="ECO:0000259" key="1">
    <source>
        <dbReference type="Pfam" id="PF22600"/>
    </source>
</evidence>
<accession>A0A453FX16</accession>
<dbReference type="Gene3D" id="3.30.460.10">
    <property type="entry name" value="Beta Polymerase, domain 2"/>
    <property type="match status" value="1"/>
</dbReference>
<dbReference type="EnsemblPlants" id="AET3Gv20816000.1">
    <property type="protein sequence ID" value="AET3Gv20816000.1"/>
    <property type="gene ID" value="AET3Gv20816000"/>
</dbReference>
<dbReference type="PANTHER" id="PTHR12271:SF123">
    <property type="entry name" value="PROTEIN HESO1"/>
    <property type="match status" value="1"/>
</dbReference>
<protein>
    <recommendedName>
        <fullName evidence="1">Poly(A) RNA polymerase mitochondrial-like central palm domain-containing protein</fullName>
    </recommendedName>
</protein>
<reference evidence="2" key="4">
    <citation type="submission" date="2019-03" db="UniProtKB">
        <authorList>
            <consortium name="EnsemblPlants"/>
        </authorList>
    </citation>
    <scope>IDENTIFICATION</scope>
</reference>
<dbReference type="InterPro" id="IPR054708">
    <property type="entry name" value="MTPAP-like_central"/>
</dbReference>
<feature type="domain" description="Poly(A) RNA polymerase mitochondrial-like central palm" evidence="1">
    <location>
        <begin position="12"/>
        <end position="97"/>
    </location>
</feature>
<keyword evidence="3" id="KW-1185">Reference proteome</keyword>
<dbReference type="STRING" id="200361.A0A453FX16"/>
<evidence type="ECO:0000313" key="3">
    <source>
        <dbReference type="Proteomes" id="UP000015105"/>
    </source>
</evidence>
<sequence>MVEHIQNYDVLEKCTKDILSIIKPTEDDQNKRLNAIQEIVDSIYLVGRLGDAAVKPFGSFLSKLYAKSGDLDVSVELPNVSGFPTSKEKKQSLLGELHTDIYRLVLECQFILLRMYSILESLKEIIFRNRGSTM</sequence>
<organism evidence="2 3">
    <name type="scientific">Aegilops tauschii subsp. strangulata</name>
    <name type="common">Goatgrass</name>
    <dbReference type="NCBI Taxonomy" id="200361"/>
    <lineage>
        <taxon>Eukaryota</taxon>
        <taxon>Viridiplantae</taxon>
        <taxon>Streptophyta</taxon>
        <taxon>Embryophyta</taxon>
        <taxon>Tracheophyta</taxon>
        <taxon>Spermatophyta</taxon>
        <taxon>Magnoliopsida</taxon>
        <taxon>Liliopsida</taxon>
        <taxon>Poales</taxon>
        <taxon>Poaceae</taxon>
        <taxon>BOP clade</taxon>
        <taxon>Pooideae</taxon>
        <taxon>Triticodae</taxon>
        <taxon>Triticeae</taxon>
        <taxon>Triticinae</taxon>
        <taxon>Aegilops</taxon>
    </lineage>
</organism>
<dbReference type="PANTHER" id="PTHR12271">
    <property type="entry name" value="POLY A POLYMERASE CID PAP -RELATED"/>
    <property type="match status" value="1"/>
</dbReference>
<reference evidence="3" key="1">
    <citation type="journal article" date="2014" name="Science">
        <title>Ancient hybridizations among the ancestral genomes of bread wheat.</title>
        <authorList>
            <consortium name="International Wheat Genome Sequencing Consortium,"/>
            <person name="Marcussen T."/>
            <person name="Sandve S.R."/>
            <person name="Heier L."/>
            <person name="Spannagl M."/>
            <person name="Pfeifer M."/>
            <person name="Jakobsen K.S."/>
            <person name="Wulff B.B."/>
            <person name="Steuernagel B."/>
            <person name="Mayer K.F."/>
            <person name="Olsen O.A."/>
        </authorList>
    </citation>
    <scope>NUCLEOTIDE SEQUENCE [LARGE SCALE GENOMIC DNA]</scope>
    <source>
        <strain evidence="3">cv. AL8/78</strain>
    </source>
</reference>
<dbReference type="Proteomes" id="UP000015105">
    <property type="component" value="Chromosome 3D"/>
</dbReference>
<reference evidence="2" key="5">
    <citation type="journal article" date="2021" name="G3 (Bethesda)">
        <title>Aegilops tauschii genome assembly Aet v5.0 features greater sequence contiguity and improved annotation.</title>
        <authorList>
            <person name="Wang L."/>
            <person name="Zhu T."/>
            <person name="Rodriguez J.C."/>
            <person name="Deal K.R."/>
            <person name="Dubcovsky J."/>
            <person name="McGuire P.E."/>
            <person name="Lux T."/>
            <person name="Spannagl M."/>
            <person name="Mayer K.F.X."/>
            <person name="Baldrich P."/>
            <person name="Meyers B.C."/>
            <person name="Huo N."/>
            <person name="Gu Y.Q."/>
            <person name="Zhou H."/>
            <person name="Devos K.M."/>
            <person name="Bennetzen J.L."/>
            <person name="Unver T."/>
            <person name="Budak H."/>
            <person name="Gulick P.J."/>
            <person name="Galiba G."/>
            <person name="Kalapos B."/>
            <person name="Nelson D.R."/>
            <person name="Li P."/>
            <person name="You F.M."/>
            <person name="Luo M.C."/>
            <person name="Dvorak J."/>
        </authorList>
    </citation>
    <scope>NUCLEOTIDE SEQUENCE [LARGE SCALE GENOMIC DNA]</scope>
    <source>
        <strain evidence="2">cv. AL8/78</strain>
    </source>
</reference>
<proteinExistence type="predicted"/>
<dbReference type="GO" id="GO:0050265">
    <property type="term" value="F:RNA uridylyltransferase activity"/>
    <property type="evidence" value="ECO:0007669"/>
    <property type="project" value="TreeGrafter"/>
</dbReference>
<reference evidence="2" key="3">
    <citation type="journal article" date="2017" name="Nature">
        <title>Genome sequence of the progenitor of the wheat D genome Aegilops tauschii.</title>
        <authorList>
            <person name="Luo M.C."/>
            <person name="Gu Y.Q."/>
            <person name="Puiu D."/>
            <person name="Wang H."/>
            <person name="Twardziok S.O."/>
            <person name="Deal K.R."/>
            <person name="Huo N."/>
            <person name="Zhu T."/>
            <person name="Wang L."/>
            <person name="Wang Y."/>
            <person name="McGuire P.E."/>
            <person name="Liu S."/>
            <person name="Long H."/>
            <person name="Ramasamy R.K."/>
            <person name="Rodriguez J.C."/>
            <person name="Van S.L."/>
            <person name="Yuan L."/>
            <person name="Wang Z."/>
            <person name="Xia Z."/>
            <person name="Xiao L."/>
            <person name="Anderson O.D."/>
            <person name="Ouyang S."/>
            <person name="Liang Y."/>
            <person name="Zimin A.V."/>
            <person name="Pertea G."/>
            <person name="Qi P."/>
            <person name="Bennetzen J.L."/>
            <person name="Dai X."/>
            <person name="Dawson M.W."/>
            <person name="Muller H.G."/>
            <person name="Kugler K."/>
            <person name="Rivarola-Duarte L."/>
            <person name="Spannagl M."/>
            <person name="Mayer K.F.X."/>
            <person name="Lu F.H."/>
            <person name="Bevan M.W."/>
            <person name="Leroy P."/>
            <person name="Li P."/>
            <person name="You F.M."/>
            <person name="Sun Q."/>
            <person name="Liu Z."/>
            <person name="Lyons E."/>
            <person name="Wicker T."/>
            <person name="Salzberg S.L."/>
            <person name="Devos K.M."/>
            <person name="Dvorak J."/>
        </authorList>
    </citation>
    <scope>NUCLEOTIDE SEQUENCE [LARGE SCALE GENOMIC DNA]</scope>
    <source>
        <strain evidence="2">cv. AL8/78</strain>
    </source>
</reference>
<evidence type="ECO:0000313" key="2">
    <source>
        <dbReference type="EnsemblPlants" id="AET3Gv20816000.1"/>
    </source>
</evidence>
<dbReference type="SUPFAM" id="SSF81301">
    <property type="entry name" value="Nucleotidyltransferase"/>
    <property type="match status" value="1"/>
</dbReference>